<dbReference type="GeneID" id="69652185"/>
<evidence type="ECO:0000313" key="4">
    <source>
        <dbReference type="Proteomes" id="UP000239763"/>
    </source>
</evidence>
<sequence>MYEELLTRKLKLELQENGYPSDAVIEELAVRNPDGRVHYIDLAIIDPISSSILAIFEVKKNLDDNQQIRKAIAQIKSYSKSLPDLPLLFLFCSNEDKQFIYSADVESNNLEPLNKLPSFESLLSSQTLKGVDQTHRKDTSVAKKWSNIVAGMSSSIAIAALLITSFGLFFDSSSKTLGNKELTLELSTMKAKTYQSQAIVENLERELNEVKGSLSLLSDLPEEQKWKIEVSKLQANVEVLSNKIESLESVLTSDPTKALAVPLLRKDLESTEKTLTLELLQTRAELERMYDQNKWFIGLMFTIALSVLGMVASSWFNRKET</sequence>
<reference evidence="3 4" key="1">
    <citation type="journal article" date="2018" name="Nature">
        <title>A major lineage of non-tailed dsDNA viruses as unrecognized killers of marine bacteria.</title>
        <authorList>
            <person name="Kauffman K.M."/>
            <person name="Hussain F.A."/>
            <person name="Yang J."/>
            <person name="Arevalo P."/>
            <person name="Brown J.M."/>
            <person name="Chang W.K."/>
            <person name="VanInsberghe D."/>
            <person name="Elsherbini J."/>
            <person name="Sharma R.S."/>
            <person name="Cutler M.B."/>
            <person name="Kelly L."/>
            <person name="Polz M.F."/>
        </authorList>
    </citation>
    <scope>NUCLEOTIDE SEQUENCE [LARGE SCALE GENOMIC DNA]</scope>
    <source>
        <strain evidence="3 4">10N.286.55.E1</strain>
    </source>
</reference>
<feature type="transmembrane region" description="Helical" evidence="2">
    <location>
        <begin position="145"/>
        <end position="170"/>
    </location>
</feature>
<accession>A0AA44VUI6</accession>
<gene>
    <name evidence="3" type="ORF">BCV38_19045</name>
</gene>
<evidence type="ECO:0000256" key="2">
    <source>
        <dbReference type="SAM" id="Phobius"/>
    </source>
</evidence>
<name>A0AA44VUI6_9VIBR</name>
<keyword evidence="2" id="KW-1133">Transmembrane helix</keyword>
<keyword evidence="1" id="KW-0175">Coiled coil</keyword>
<evidence type="ECO:0000256" key="1">
    <source>
        <dbReference type="SAM" id="Coils"/>
    </source>
</evidence>
<dbReference type="AlphaFoldDB" id="A0AA44VUI6"/>
<proteinExistence type="predicted"/>
<dbReference type="EMBL" id="MCSB01000008">
    <property type="protein sequence ID" value="PME30536.1"/>
    <property type="molecule type" value="Genomic_DNA"/>
</dbReference>
<keyword evidence="4" id="KW-1185">Reference proteome</keyword>
<keyword evidence="2" id="KW-0812">Transmembrane</keyword>
<organism evidence="3 4">
    <name type="scientific">Vibrio lentus</name>
    <dbReference type="NCBI Taxonomy" id="136468"/>
    <lineage>
        <taxon>Bacteria</taxon>
        <taxon>Pseudomonadati</taxon>
        <taxon>Pseudomonadota</taxon>
        <taxon>Gammaproteobacteria</taxon>
        <taxon>Vibrionales</taxon>
        <taxon>Vibrionaceae</taxon>
        <taxon>Vibrio</taxon>
    </lineage>
</organism>
<feature type="coiled-coil region" evidence="1">
    <location>
        <begin position="200"/>
        <end position="250"/>
    </location>
</feature>
<comment type="caution">
    <text evidence="3">The sequence shown here is derived from an EMBL/GenBank/DDBJ whole genome shotgun (WGS) entry which is preliminary data.</text>
</comment>
<evidence type="ECO:0008006" key="5">
    <source>
        <dbReference type="Google" id="ProtNLM"/>
    </source>
</evidence>
<keyword evidence="2" id="KW-0472">Membrane</keyword>
<dbReference type="Proteomes" id="UP000239763">
    <property type="component" value="Unassembled WGS sequence"/>
</dbReference>
<feature type="transmembrane region" description="Helical" evidence="2">
    <location>
        <begin position="295"/>
        <end position="316"/>
    </location>
</feature>
<protein>
    <recommendedName>
        <fullName evidence="5">Type I restriction enzyme R protein N-terminal domain-containing protein</fullName>
    </recommendedName>
</protein>
<evidence type="ECO:0000313" key="3">
    <source>
        <dbReference type="EMBL" id="PME30536.1"/>
    </source>
</evidence>
<dbReference type="RefSeq" id="WP_102294936.1">
    <property type="nucleotide sequence ID" value="NZ_JAAHTI010000002.1"/>
</dbReference>